<evidence type="ECO:0000256" key="4">
    <source>
        <dbReference type="ARBA" id="ARBA00022963"/>
    </source>
</evidence>
<keyword evidence="8" id="KW-0456">Lyase</keyword>
<dbReference type="Pfam" id="PF00725">
    <property type="entry name" value="3HCDH"/>
    <property type="match status" value="1"/>
</dbReference>
<dbReference type="EMBL" id="JBHSDU010000001">
    <property type="protein sequence ID" value="MFC4307557.1"/>
    <property type="molecule type" value="Genomic_DNA"/>
</dbReference>
<keyword evidence="6" id="KW-0520">NAD</keyword>
<keyword evidence="5" id="KW-0560">Oxidoreductase</keyword>
<protein>
    <submittedName>
        <fullName evidence="13">3-hydroxyacyl-CoA dehydrogenase NAD-binding domain-containing protein</fullName>
    </submittedName>
</protein>
<evidence type="ECO:0000256" key="2">
    <source>
        <dbReference type="ARBA" id="ARBA00007005"/>
    </source>
</evidence>
<evidence type="ECO:0000256" key="10">
    <source>
        <dbReference type="ARBA" id="ARBA00049556"/>
    </source>
</evidence>
<dbReference type="SUPFAM" id="SSF52096">
    <property type="entry name" value="ClpP/crotonase"/>
    <property type="match status" value="1"/>
</dbReference>
<comment type="similarity">
    <text evidence="2">In the central section; belongs to the 3-hydroxyacyl-CoA dehydrogenase family.</text>
</comment>
<dbReference type="Gene3D" id="3.40.50.720">
    <property type="entry name" value="NAD(P)-binding Rossmann-like Domain"/>
    <property type="match status" value="1"/>
</dbReference>
<dbReference type="SUPFAM" id="SSF48179">
    <property type="entry name" value="6-phosphogluconate dehydrogenase C-terminal domain-like"/>
    <property type="match status" value="2"/>
</dbReference>
<keyword evidence="9" id="KW-0511">Multifunctional enzyme</keyword>
<dbReference type="Gene3D" id="1.10.1040.10">
    <property type="entry name" value="N-(1-d-carboxylethyl)-l-norvaline Dehydrogenase, domain 2"/>
    <property type="match status" value="2"/>
</dbReference>
<dbReference type="InterPro" id="IPR006176">
    <property type="entry name" value="3-OHacyl-CoA_DH_NAD-bd"/>
</dbReference>
<dbReference type="PANTHER" id="PTHR43612:SF3">
    <property type="entry name" value="TRIFUNCTIONAL ENZYME SUBUNIT ALPHA, MITOCHONDRIAL"/>
    <property type="match status" value="1"/>
</dbReference>
<name>A0ABV8SKX8_9GAMM</name>
<evidence type="ECO:0000256" key="7">
    <source>
        <dbReference type="ARBA" id="ARBA00023098"/>
    </source>
</evidence>
<comment type="caution">
    <text evidence="13">The sequence shown here is derived from an EMBL/GenBank/DDBJ whole genome shotgun (WGS) entry which is preliminary data.</text>
</comment>
<evidence type="ECO:0000256" key="5">
    <source>
        <dbReference type="ARBA" id="ARBA00023002"/>
    </source>
</evidence>
<gene>
    <name evidence="13" type="ORF">ACFPN2_00545</name>
</gene>
<evidence type="ECO:0000313" key="13">
    <source>
        <dbReference type="EMBL" id="MFC4307557.1"/>
    </source>
</evidence>
<dbReference type="InterPro" id="IPR029045">
    <property type="entry name" value="ClpP/crotonase-like_dom_sf"/>
</dbReference>
<dbReference type="InterPro" id="IPR001753">
    <property type="entry name" value="Enoyl-CoA_hydra/iso"/>
</dbReference>
<dbReference type="PANTHER" id="PTHR43612">
    <property type="entry name" value="TRIFUNCTIONAL ENZYME SUBUNIT ALPHA"/>
    <property type="match status" value="1"/>
</dbReference>
<evidence type="ECO:0000313" key="14">
    <source>
        <dbReference type="Proteomes" id="UP001595904"/>
    </source>
</evidence>
<evidence type="ECO:0000256" key="3">
    <source>
        <dbReference type="ARBA" id="ARBA00022832"/>
    </source>
</evidence>
<sequence length="679" mass="73347">MTEASAAASGAAHWRLETEANGIAWLIIDKANAAVNSLSREVMEELDVILNALSRTPPKALIVTSAKNGFIAGADIKGFVGIDSPEAAYRMIRQGQQVVDKLAALRCVTVAAINGFALGGGLEVALACRYRVAADDPSVTLGFPEVQLGVHPGLGGTVRAVQLAGPIAAMDLMLTGRHIRPKQALQMGLVDKLAPPAQLRDVARQIALSPPPAKTMSFQHRLMNLGFVRPILAGQMRAQVAKRARPDHYPAPYKLIELWQDYGASGERAYDAEARSMGNLLCTPTSRNLVRVFFLQERLKSAGKSGGEPIKHVHVVGAGVMGGDIAAWCAARGLTVTLQDREEKYVAPAMERARKFFEKRYPDQTKRDEVMSRLQADVPGAGVPQADLVIEAIYENLDAKRELYARVEPQLKPNAILATNTSSIVLEQLAEKLAQPQRLIGLHFFNPVSRMPLVEVIQAQNTDPKQVQAGLGFARQIDKLAIPCHSAPGFLVNRVLMPYLSEAVRAAQEGIPLALIDRAAEAFGMPMGPIELADVVGLDVVMSVGKVFFETGADVPAVLATPFSQKKFGKKSGEGFYVWQNDKPVKPPVIGQSAPDDLQDRLLLPLVNEAVAVLRQGIVEDADLIDAGVIFGAGFAPFRGGPLQYARARGVDAVVARLQELQRVHGDRFAPDEGWDLVR</sequence>
<dbReference type="InterPro" id="IPR006108">
    <property type="entry name" value="3HC_DH_C"/>
</dbReference>
<comment type="pathway">
    <text evidence="1">Lipid metabolism; fatty acid beta-oxidation.</text>
</comment>
<dbReference type="InterPro" id="IPR050136">
    <property type="entry name" value="FA_oxidation_alpha_subunit"/>
</dbReference>
<feature type="domain" description="3-hydroxyacyl-CoA dehydrogenase C-terminal" evidence="11">
    <location>
        <begin position="489"/>
        <end position="579"/>
    </location>
</feature>
<accession>A0ABV8SKX8</accession>
<dbReference type="InterPro" id="IPR036291">
    <property type="entry name" value="NAD(P)-bd_dom_sf"/>
</dbReference>
<dbReference type="Pfam" id="PF02737">
    <property type="entry name" value="3HCDH_N"/>
    <property type="match status" value="1"/>
</dbReference>
<dbReference type="RefSeq" id="WP_380593921.1">
    <property type="nucleotide sequence ID" value="NZ_JBHSDU010000001.1"/>
</dbReference>
<dbReference type="Pfam" id="PF00378">
    <property type="entry name" value="ECH_1"/>
    <property type="match status" value="1"/>
</dbReference>
<evidence type="ECO:0000256" key="1">
    <source>
        <dbReference type="ARBA" id="ARBA00005005"/>
    </source>
</evidence>
<dbReference type="Gene3D" id="3.90.226.10">
    <property type="entry name" value="2-enoyl-CoA Hydratase, Chain A, domain 1"/>
    <property type="match status" value="1"/>
</dbReference>
<keyword evidence="7" id="KW-0443">Lipid metabolism</keyword>
<dbReference type="Proteomes" id="UP001595904">
    <property type="component" value="Unassembled WGS sequence"/>
</dbReference>
<dbReference type="SUPFAM" id="SSF51735">
    <property type="entry name" value="NAD(P)-binding Rossmann-fold domains"/>
    <property type="match status" value="1"/>
</dbReference>
<dbReference type="InterPro" id="IPR013328">
    <property type="entry name" value="6PGD_dom2"/>
</dbReference>
<dbReference type="CDD" id="cd06558">
    <property type="entry name" value="crotonase-like"/>
    <property type="match status" value="1"/>
</dbReference>
<evidence type="ECO:0000256" key="6">
    <source>
        <dbReference type="ARBA" id="ARBA00023027"/>
    </source>
</evidence>
<comment type="catalytic activity">
    <reaction evidence="10">
        <text>a (3S)-3-hydroxyacyl-CoA + NAD(+) = a 3-oxoacyl-CoA + NADH + H(+)</text>
        <dbReference type="Rhea" id="RHEA:22432"/>
        <dbReference type="ChEBI" id="CHEBI:15378"/>
        <dbReference type="ChEBI" id="CHEBI:57318"/>
        <dbReference type="ChEBI" id="CHEBI:57540"/>
        <dbReference type="ChEBI" id="CHEBI:57945"/>
        <dbReference type="ChEBI" id="CHEBI:90726"/>
        <dbReference type="EC" id="1.1.1.35"/>
    </reaction>
</comment>
<organism evidence="13 14">
    <name type="scientific">Steroidobacter flavus</name>
    <dbReference type="NCBI Taxonomy" id="1842136"/>
    <lineage>
        <taxon>Bacteria</taxon>
        <taxon>Pseudomonadati</taxon>
        <taxon>Pseudomonadota</taxon>
        <taxon>Gammaproteobacteria</taxon>
        <taxon>Steroidobacterales</taxon>
        <taxon>Steroidobacteraceae</taxon>
        <taxon>Steroidobacter</taxon>
    </lineage>
</organism>
<dbReference type="InterPro" id="IPR008927">
    <property type="entry name" value="6-PGluconate_DH-like_C_sf"/>
</dbReference>
<evidence type="ECO:0000256" key="8">
    <source>
        <dbReference type="ARBA" id="ARBA00023239"/>
    </source>
</evidence>
<keyword evidence="4" id="KW-0442">Lipid degradation</keyword>
<evidence type="ECO:0000256" key="9">
    <source>
        <dbReference type="ARBA" id="ARBA00023268"/>
    </source>
</evidence>
<keyword evidence="3" id="KW-0276">Fatty acid metabolism</keyword>
<reference evidence="14" key="1">
    <citation type="journal article" date="2019" name="Int. J. Syst. Evol. Microbiol.">
        <title>The Global Catalogue of Microorganisms (GCM) 10K type strain sequencing project: providing services to taxonomists for standard genome sequencing and annotation.</title>
        <authorList>
            <consortium name="The Broad Institute Genomics Platform"/>
            <consortium name="The Broad Institute Genome Sequencing Center for Infectious Disease"/>
            <person name="Wu L."/>
            <person name="Ma J."/>
        </authorList>
    </citation>
    <scope>NUCLEOTIDE SEQUENCE [LARGE SCALE GENOMIC DNA]</scope>
    <source>
        <strain evidence="14">CGMCC 1.10759</strain>
    </source>
</reference>
<keyword evidence="14" id="KW-1185">Reference proteome</keyword>
<evidence type="ECO:0000259" key="11">
    <source>
        <dbReference type="Pfam" id="PF00725"/>
    </source>
</evidence>
<feature type="domain" description="3-hydroxyacyl-CoA dehydrogenase NAD binding" evidence="12">
    <location>
        <begin position="312"/>
        <end position="485"/>
    </location>
</feature>
<evidence type="ECO:0000259" key="12">
    <source>
        <dbReference type="Pfam" id="PF02737"/>
    </source>
</evidence>
<proteinExistence type="inferred from homology"/>